<proteinExistence type="predicted"/>
<sequence>MGQCPALRQTARGKQGYARWMNPFADLHALPRHLRQPAVRDLAWALLSPPMLAQAPWPQRHPLAGSGWVDDPQALRDWLLALDRDPAPLLDWLSYLASRRLGMYYERLWQFALQQAPGVELLASNLQIRQGGHTLGELDIVLRDRDGVHHLELAIKFYLGPESGGGIDPAHWLGPGCHDRLGHKLDHLAAHQLPISARPESREALAGLGLDQVEARLWLGGYLLYPWHVDADSPQGVHPQHFRGHWLHQRDWPAFHAAHPEGRWQLLPRQAWLGPARVAAEDVWSARKLQDWLTALDPQAQAQLMVRLEPGEDGDWLEAERAFLVADQWPHLTPAA</sequence>
<evidence type="ECO:0008006" key="3">
    <source>
        <dbReference type="Google" id="ProtNLM"/>
    </source>
</evidence>
<organism evidence="1 2">
    <name type="scientific">Pseudomonas putida</name>
    <name type="common">Arthrobacter siderocapsulatus</name>
    <dbReference type="NCBI Taxonomy" id="303"/>
    <lineage>
        <taxon>Bacteria</taxon>
        <taxon>Pseudomonadati</taxon>
        <taxon>Pseudomonadota</taxon>
        <taxon>Gammaproteobacteria</taxon>
        <taxon>Pseudomonadales</taxon>
        <taxon>Pseudomonadaceae</taxon>
        <taxon>Pseudomonas</taxon>
    </lineage>
</organism>
<comment type="caution">
    <text evidence="1">The sequence shown here is derived from an EMBL/GenBank/DDBJ whole genome shotgun (WGS) entry which is preliminary data.</text>
</comment>
<dbReference type="EMBL" id="MKZO01000025">
    <property type="protein sequence ID" value="OLS62244.1"/>
    <property type="molecule type" value="Genomic_DNA"/>
</dbReference>
<name>A0A1Q9R4C4_PSEPU</name>
<accession>A0A1Q9R4C4</accession>
<dbReference type="Proteomes" id="UP000186736">
    <property type="component" value="Unassembled WGS sequence"/>
</dbReference>
<dbReference type="InterPro" id="IPR015003">
    <property type="entry name" value="DUF1853"/>
</dbReference>
<gene>
    <name evidence="1" type="ORF">PSEMO_31550</name>
</gene>
<reference evidence="1 2" key="1">
    <citation type="submission" date="2016-10" db="EMBL/GenBank/DDBJ databases">
        <title>Genome Sequence of Pseudomonas putida GM4FR.</title>
        <authorList>
            <person name="Poehlein A."/>
            <person name="Wemheuer F."/>
            <person name="Hollensteiner J."/>
            <person name="Wemheuer B."/>
        </authorList>
    </citation>
    <scope>NUCLEOTIDE SEQUENCE [LARGE SCALE GENOMIC DNA]</scope>
    <source>
        <strain evidence="1 2">GM4FR</strain>
    </source>
</reference>
<evidence type="ECO:0000313" key="2">
    <source>
        <dbReference type="Proteomes" id="UP000186736"/>
    </source>
</evidence>
<evidence type="ECO:0000313" key="1">
    <source>
        <dbReference type="EMBL" id="OLS62244.1"/>
    </source>
</evidence>
<protein>
    <recommendedName>
        <fullName evidence="3">Cobalt chelatase</fullName>
    </recommendedName>
</protein>
<dbReference type="AlphaFoldDB" id="A0A1Q9R4C4"/>
<dbReference type="Pfam" id="PF08907">
    <property type="entry name" value="DUF1853"/>
    <property type="match status" value="1"/>
</dbReference>